<organism evidence="4 5">
    <name type="scientific">Urochloa decumbens</name>
    <dbReference type="NCBI Taxonomy" id="240449"/>
    <lineage>
        <taxon>Eukaryota</taxon>
        <taxon>Viridiplantae</taxon>
        <taxon>Streptophyta</taxon>
        <taxon>Embryophyta</taxon>
        <taxon>Tracheophyta</taxon>
        <taxon>Spermatophyta</taxon>
        <taxon>Magnoliopsida</taxon>
        <taxon>Liliopsida</taxon>
        <taxon>Poales</taxon>
        <taxon>Poaceae</taxon>
        <taxon>PACMAD clade</taxon>
        <taxon>Panicoideae</taxon>
        <taxon>Panicodae</taxon>
        <taxon>Paniceae</taxon>
        <taxon>Melinidinae</taxon>
        <taxon>Urochloa</taxon>
    </lineage>
</organism>
<feature type="domain" description="DUF547" evidence="2">
    <location>
        <begin position="415"/>
        <end position="547"/>
    </location>
</feature>
<evidence type="ECO:0000313" key="4">
    <source>
        <dbReference type="EMBL" id="CAL5073909.1"/>
    </source>
</evidence>
<feature type="domain" description="Ternary complex factor MIP1 leucine-zipper" evidence="3">
    <location>
        <begin position="62"/>
        <end position="143"/>
    </location>
</feature>
<reference evidence="5" key="1">
    <citation type="submission" date="2024-06" db="EMBL/GenBank/DDBJ databases">
        <authorList>
            <person name="Ryan C."/>
        </authorList>
    </citation>
    <scope>NUCLEOTIDE SEQUENCE [LARGE SCALE GENOMIC DNA]</scope>
</reference>
<gene>
    <name evidence="4" type="ORF">URODEC1_LOCUS104885</name>
</gene>
<feature type="compositionally biased region" description="Polar residues" evidence="1">
    <location>
        <begin position="243"/>
        <end position="253"/>
    </location>
</feature>
<name>A0ABC9FFP5_9POAL</name>
<dbReference type="Pfam" id="PF14389">
    <property type="entry name" value="Lzipper-MIP1"/>
    <property type="match status" value="1"/>
</dbReference>
<feature type="region of interest" description="Disordered" evidence="1">
    <location>
        <begin position="171"/>
        <end position="296"/>
    </location>
</feature>
<dbReference type="Pfam" id="PF04784">
    <property type="entry name" value="DUF547"/>
    <property type="match status" value="1"/>
</dbReference>
<feature type="compositionally biased region" description="Low complexity" evidence="1">
    <location>
        <begin position="335"/>
        <end position="350"/>
    </location>
</feature>
<sequence>MHTAPEMNGRARRPAAAHGAKAAAKSGSRVMEKDPRKAATPVKASSASAGTRGAKMNRIQSRRERKLALQQDVDKLKKKLRHEENVHRALERAFTRPLGALPRLPPYLPSQTLALLAEVAVLEEEVVRLEEQVVNFRQGIYQEAIIFSSAKNTHLPGGEVPVPVQLIPSTPVPSSAVSPTTAVRQGPDHPPARPSPPNGNQAPTRKPVPDSASQDDRSGAGKENQSCSNTSSSSTSRNCRQTPLQQKTPNKSRATPAAVVPDRRRATPAQTTSDRKRPADASAINRDKSASQDDSTVANKLSEELLQCLLTIFSRMGSAAAAGGGSHGEEDQQAPSPSVSGSSESSGSSEDAYPQDPYGILELGARDIGPYRRFHVVDAASFDRDALAVRGGDGDAFHARRLKALLRRLASVDLAGLAHQQKLAFWINIYNSCMMNAFLEQGIPTTPQMLVAMMPKATINVGGRTHSAMSIEHFILRLPYSVKQQVNPEGTKGGDDDVAARGAFGLEWPEPLVTFALSCGSWSSPAVRVYTAARVEEELEAAKREYLQAAVGVSSPGKLAVPKLLHWYLLDFAKDVDSLMDWVCLQLPAGLRQEAVRAVEEGRRAGAGGAEPRRIQVLPYEFRFRYLLASS</sequence>
<dbReference type="Proteomes" id="UP001497457">
    <property type="component" value="Chromosome 6rd"/>
</dbReference>
<dbReference type="EMBL" id="OZ075116">
    <property type="protein sequence ID" value="CAL5073909.1"/>
    <property type="molecule type" value="Genomic_DNA"/>
</dbReference>
<dbReference type="InterPro" id="IPR006869">
    <property type="entry name" value="DUF547"/>
</dbReference>
<feature type="region of interest" description="Disordered" evidence="1">
    <location>
        <begin position="319"/>
        <end position="356"/>
    </location>
</feature>
<accession>A0ABC9FFP5</accession>
<evidence type="ECO:0000256" key="1">
    <source>
        <dbReference type="SAM" id="MobiDB-lite"/>
    </source>
</evidence>
<evidence type="ECO:0000313" key="5">
    <source>
        <dbReference type="Proteomes" id="UP001497457"/>
    </source>
</evidence>
<feature type="compositionally biased region" description="Basic and acidic residues" evidence="1">
    <location>
        <begin position="273"/>
        <end position="291"/>
    </location>
</feature>
<dbReference type="InterPro" id="IPR025757">
    <property type="entry name" value="MIP1_Leuzipper"/>
</dbReference>
<reference evidence="4 5" key="2">
    <citation type="submission" date="2024-10" db="EMBL/GenBank/DDBJ databases">
        <authorList>
            <person name="Ryan C."/>
        </authorList>
    </citation>
    <scope>NUCLEOTIDE SEQUENCE [LARGE SCALE GENOMIC DNA]</scope>
</reference>
<protein>
    <submittedName>
        <fullName evidence="4">Uncharacterized protein</fullName>
    </submittedName>
</protein>
<dbReference type="PANTHER" id="PTHR46248:SF9">
    <property type="entry name" value="EXPRESSED PROTEIN"/>
    <property type="match status" value="1"/>
</dbReference>
<evidence type="ECO:0000259" key="3">
    <source>
        <dbReference type="Pfam" id="PF14389"/>
    </source>
</evidence>
<keyword evidence="5" id="KW-1185">Reference proteome</keyword>
<evidence type="ECO:0000259" key="2">
    <source>
        <dbReference type="Pfam" id="PF04784"/>
    </source>
</evidence>
<feature type="compositionally biased region" description="Low complexity" evidence="1">
    <location>
        <begin position="16"/>
        <end position="29"/>
    </location>
</feature>
<dbReference type="AlphaFoldDB" id="A0ABC9FFP5"/>
<feature type="compositionally biased region" description="Low complexity" evidence="1">
    <location>
        <begin position="171"/>
        <end position="183"/>
    </location>
</feature>
<proteinExistence type="predicted"/>
<dbReference type="PANTHER" id="PTHR46248">
    <property type="entry name" value="EXPRESSED PROTEIN"/>
    <property type="match status" value="1"/>
</dbReference>
<feature type="region of interest" description="Disordered" evidence="1">
    <location>
        <begin position="1"/>
        <end position="65"/>
    </location>
</feature>
<feature type="compositionally biased region" description="Low complexity" evidence="1">
    <location>
        <begin position="224"/>
        <end position="242"/>
    </location>
</feature>